<dbReference type="SUPFAM" id="SSF111331">
    <property type="entry name" value="NAD kinase/diacylglycerol kinase-like"/>
    <property type="match status" value="1"/>
</dbReference>
<feature type="domain" description="DAGKc" evidence="3">
    <location>
        <begin position="49"/>
        <end position="181"/>
    </location>
</feature>
<name>A0ABQ1PYP9_9GAMM</name>
<protein>
    <recommendedName>
        <fullName evidence="3">DAGKc domain-containing protein</fullName>
    </recommendedName>
</protein>
<dbReference type="Gene3D" id="3.40.50.10330">
    <property type="entry name" value="Probable inorganic polyphosphate/atp-NAD kinase, domain 1"/>
    <property type="match status" value="1"/>
</dbReference>
<dbReference type="Proteomes" id="UP000638188">
    <property type="component" value="Unassembled WGS sequence"/>
</dbReference>
<dbReference type="InterPro" id="IPR016064">
    <property type="entry name" value="NAD/diacylglycerol_kinase_sf"/>
</dbReference>
<dbReference type="EMBL" id="BMFF01000005">
    <property type="protein sequence ID" value="GGD06614.1"/>
    <property type="molecule type" value="Genomic_DNA"/>
</dbReference>
<evidence type="ECO:0000313" key="4">
    <source>
        <dbReference type="EMBL" id="GGD06614.1"/>
    </source>
</evidence>
<dbReference type="Pfam" id="PF00781">
    <property type="entry name" value="DAGK_cat"/>
    <property type="match status" value="1"/>
</dbReference>
<evidence type="ECO:0000313" key="5">
    <source>
        <dbReference type="Proteomes" id="UP000638188"/>
    </source>
</evidence>
<dbReference type="InterPro" id="IPR050187">
    <property type="entry name" value="Lipid_Phosphate_FormReg"/>
</dbReference>
<keyword evidence="5" id="KW-1185">Reference proteome</keyword>
<dbReference type="PROSITE" id="PS50146">
    <property type="entry name" value="DAGK"/>
    <property type="match status" value="1"/>
</dbReference>
<dbReference type="Gene3D" id="2.60.200.40">
    <property type="match status" value="1"/>
</dbReference>
<proteinExistence type="predicted"/>
<gene>
    <name evidence="4" type="ORF">GCM10007418_27040</name>
</gene>
<evidence type="ECO:0000259" key="3">
    <source>
        <dbReference type="PROSITE" id="PS50146"/>
    </source>
</evidence>
<feature type="region of interest" description="Disordered" evidence="2">
    <location>
        <begin position="22"/>
        <end position="42"/>
    </location>
</feature>
<keyword evidence="1" id="KW-0963">Cytoplasm</keyword>
<accession>A0ABQ1PYP9</accession>
<dbReference type="PANTHER" id="PTHR12358:SF54">
    <property type="entry name" value="SPHINGOSINE KINASE RELATED PROTEIN"/>
    <property type="match status" value="1"/>
</dbReference>
<sequence>MNLPGQTGSNVLSAMDHSLSMSKPCQDYSPAEAGAPAVKNLDPTRSLTGTEPFFLVMNNGSGSRDAAETRETIEITLARAGRRFELMPVDDASQLIATAKRALQLAIEQNGIVVAVGGDGTLSAVSEVVLGSGVPFGILPQGTFNYFGRTYGISQDTEAALACLLDAVIQPVDIGMLNGRTFLVNASLGLYPQLLEDREAYKRRYGRSRLIALWSALVTLMHAHRSLNVQIDLEGQPRRHLTTPTIVVGNNALQLEQLGFDQVDEIERHHLVAMTSRSRGTMALYGLLIRGLLRRLGDAENVISFGFDTMTVRPRRSRKRLKVAMDGEICWMSAPLTFRVAPDKLPLLVPRDPSKRERE</sequence>
<reference evidence="5" key="1">
    <citation type="journal article" date="2019" name="Int. J. Syst. Evol. Microbiol.">
        <title>The Global Catalogue of Microorganisms (GCM) 10K type strain sequencing project: providing services to taxonomists for standard genome sequencing and annotation.</title>
        <authorList>
            <consortium name="The Broad Institute Genomics Platform"/>
            <consortium name="The Broad Institute Genome Sequencing Center for Infectious Disease"/>
            <person name="Wu L."/>
            <person name="Ma J."/>
        </authorList>
    </citation>
    <scope>NUCLEOTIDE SEQUENCE [LARGE SCALE GENOMIC DNA]</scope>
    <source>
        <strain evidence="5">CGMCC 1.12482</strain>
    </source>
</reference>
<comment type="caution">
    <text evidence="4">The sequence shown here is derived from an EMBL/GenBank/DDBJ whole genome shotgun (WGS) entry which is preliminary data.</text>
</comment>
<dbReference type="PANTHER" id="PTHR12358">
    <property type="entry name" value="SPHINGOSINE KINASE"/>
    <property type="match status" value="1"/>
</dbReference>
<dbReference type="InterPro" id="IPR001206">
    <property type="entry name" value="Diacylglycerol_kinase_cat_dom"/>
</dbReference>
<organism evidence="4 5">
    <name type="scientific">Halopseudomonas salina</name>
    <dbReference type="NCBI Taxonomy" id="1323744"/>
    <lineage>
        <taxon>Bacteria</taxon>
        <taxon>Pseudomonadati</taxon>
        <taxon>Pseudomonadota</taxon>
        <taxon>Gammaproteobacteria</taxon>
        <taxon>Pseudomonadales</taxon>
        <taxon>Pseudomonadaceae</taxon>
        <taxon>Halopseudomonas</taxon>
    </lineage>
</organism>
<evidence type="ECO:0000256" key="1">
    <source>
        <dbReference type="ARBA" id="ARBA00022490"/>
    </source>
</evidence>
<evidence type="ECO:0000256" key="2">
    <source>
        <dbReference type="SAM" id="MobiDB-lite"/>
    </source>
</evidence>
<dbReference type="InterPro" id="IPR017438">
    <property type="entry name" value="ATP-NAD_kinase_N"/>
</dbReference>